<dbReference type="EMBL" id="JACCFO010000001">
    <property type="protein sequence ID" value="NYI98276.1"/>
    <property type="molecule type" value="Genomic_DNA"/>
</dbReference>
<feature type="domain" description="Glycosyltransferase 2-like" evidence="5">
    <location>
        <begin position="6"/>
        <end position="131"/>
    </location>
</feature>
<evidence type="ECO:0000313" key="7">
    <source>
        <dbReference type="Proteomes" id="UP000575985"/>
    </source>
</evidence>
<dbReference type="RefSeq" id="WP_179769455.1">
    <property type="nucleotide sequence ID" value="NZ_JACCFO010000001.1"/>
</dbReference>
<keyword evidence="3" id="KW-0328">Glycosyltransferase</keyword>
<dbReference type="SUPFAM" id="SSF53448">
    <property type="entry name" value="Nucleotide-diphospho-sugar transferases"/>
    <property type="match status" value="1"/>
</dbReference>
<evidence type="ECO:0000256" key="2">
    <source>
        <dbReference type="ARBA" id="ARBA00006739"/>
    </source>
</evidence>
<dbReference type="GO" id="GO:0016757">
    <property type="term" value="F:glycosyltransferase activity"/>
    <property type="evidence" value="ECO:0007669"/>
    <property type="project" value="UniProtKB-KW"/>
</dbReference>
<dbReference type="Gene3D" id="3.90.550.10">
    <property type="entry name" value="Spore Coat Polysaccharide Biosynthesis Protein SpsA, Chain A"/>
    <property type="match status" value="1"/>
</dbReference>
<sequence>MTPEISVVVSVRGNAHRLPTLLCGLDQQTTSAPFEVLVVDNDPPRTAPRARQHAGGGWSFPLHHLREREAGLSRGRNTGIRAARGAFIAVTDPDITPAPTWLEALVEAARSTDAACVGGRVEVTYPQGAVREMTRGQRECHGPLDWPTATAPFGWPYWLCGCNLLLTREALAEHGLFRTDLGRRGRWKLDAEDLEIAERLSQAGRTVVITPDAVVSHPVYRRETTAGYFLANGAGHGICVARMHQSVRVVPAAIRAGAGDIADALTDFARAWGFLRPELAVDGARELARIGAYRAERLRLRLTRARRVTPPPLTARRPLTLPGA</sequence>
<accession>A0A853BU41</accession>
<reference evidence="6 7" key="1">
    <citation type="submission" date="2020-07" db="EMBL/GenBank/DDBJ databases">
        <title>Sequencing the genomes of 1000 actinobacteria strains.</title>
        <authorList>
            <person name="Klenk H.-P."/>
        </authorList>
    </citation>
    <scope>NUCLEOTIDE SEQUENCE [LARGE SCALE GENOMIC DNA]</scope>
    <source>
        <strain evidence="6 7">DSM 45927</strain>
    </source>
</reference>
<dbReference type="InterPro" id="IPR001173">
    <property type="entry name" value="Glyco_trans_2-like"/>
</dbReference>
<evidence type="ECO:0000256" key="1">
    <source>
        <dbReference type="ARBA" id="ARBA00004776"/>
    </source>
</evidence>
<keyword evidence="4" id="KW-0808">Transferase</keyword>
<evidence type="ECO:0000259" key="5">
    <source>
        <dbReference type="Pfam" id="PF00535"/>
    </source>
</evidence>
<evidence type="ECO:0000313" key="6">
    <source>
        <dbReference type="EMBL" id="NYI98276.1"/>
    </source>
</evidence>
<comment type="similarity">
    <text evidence="2">Belongs to the glycosyltransferase 2 family.</text>
</comment>
<dbReference type="Pfam" id="PF00535">
    <property type="entry name" value="Glycos_transf_2"/>
    <property type="match status" value="1"/>
</dbReference>
<comment type="pathway">
    <text evidence="1">Cell wall biogenesis; cell wall polysaccharide biosynthesis.</text>
</comment>
<gene>
    <name evidence="6" type="ORF">HNR12_004553</name>
</gene>
<keyword evidence="7" id="KW-1185">Reference proteome</keyword>
<name>A0A853BU41_9ACTN</name>
<dbReference type="Proteomes" id="UP000575985">
    <property type="component" value="Unassembled WGS sequence"/>
</dbReference>
<evidence type="ECO:0000256" key="3">
    <source>
        <dbReference type="ARBA" id="ARBA00022676"/>
    </source>
</evidence>
<organism evidence="6 7">
    <name type="scientific">Streptomonospora nanhaiensis</name>
    <dbReference type="NCBI Taxonomy" id="1323731"/>
    <lineage>
        <taxon>Bacteria</taxon>
        <taxon>Bacillati</taxon>
        <taxon>Actinomycetota</taxon>
        <taxon>Actinomycetes</taxon>
        <taxon>Streptosporangiales</taxon>
        <taxon>Nocardiopsidaceae</taxon>
        <taxon>Streptomonospora</taxon>
    </lineage>
</organism>
<dbReference type="AlphaFoldDB" id="A0A853BU41"/>
<proteinExistence type="inferred from homology"/>
<protein>
    <recommendedName>
        <fullName evidence="5">Glycosyltransferase 2-like domain-containing protein</fullName>
    </recommendedName>
</protein>
<dbReference type="PANTHER" id="PTHR43179:SF12">
    <property type="entry name" value="GALACTOFURANOSYLTRANSFERASE GLFT2"/>
    <property type="match status" value="1"/>
</dbReference>
<evidence type="ECO:0000256" key="4">
    <source>
        <dbReference type="ARBA" id="ARBA00022679"/>
    </source>
</evidence>
<comment type="caution">
    <text evidence="6">The sequence shown here is derived from an EMBL/GenBank/DDBJ whole genome shotgun (WGS) entry which is preliminary data.</text>
</comment>
<dbReference type="InterPro" id="IPR029044">
    <property type="entry name" value="Nucleotide-diphossugar_trans"/>
</dbReference>
<dbReference type="PANTHER" id="PTHR43179">
    <property type="entry name" value="RHAMNOSYLTRANSFERASE WBBL"/>
    <property type="match status" value="1"/>
</dbReference>